<reference evidence="8 9" key="1">
    <citation type="submission" date="2018-03" db="EMBL/GenBank/DDBJ databases">
        <title>Genomic Encyclopedia of Archaeal and Bacterial Type Strains, Phase II (KMG-II): from individual species to whole genera.</title>
        <authorList>
            <person name="Goeker M."/>
        </authorList>
    </citation>
    <scope>NUCLEOTIDE SEQUENCE [LARGE SCALE GENOMIC DNA]</scope>
    <source>
        <strain evidence="8 9">DSM 45416</strain>
    </source>
</reference>
<evidence type="ECO:0000256" key="3">
    <source>
        <dbReference type="ARBA" id="ARBA00022475"/>
    </source>
</evidence>
<accession>A0A2T0TTG3</accession>
<comment type="similarity">
    <text evidence="2">Belongs to the DoxX family.</text>
</comment>
<sequence>MTIGRLGARLLIGGLFVGHGTQKLFGWFGGPGRAGTEGMMEALEMRPAKVHATLAGATETAAGALLAAGLATPLAASAITGVMTTAIRKVHLPNGPWNANGGWEYNAVLIGAVTALAETGPGELSLDHALGIERRGPAWALAALATGVATSFLTVELGRRGRPGVTAAPAATASPEDTAGDPTTAGA</sequence>
<dbReference type="Pfam" id="PF07681">
    <property type="entry name" value="DoxX"/>
    <property type="match status" value="1"/>
</dbReference>
<keyword evidence="9" id="KW-1185">Reference proteome</keyword>
<dbReference type="EMBL" id="PVTG01000007">
    <property type="protein sequence ID" value="PRY48955.1"/>
    <property type="molecule type" value="Genomic_DNA"/>
</dbReference>
<evidence type="ECO:0000256" key="7">
    <source>
        <dbReference type="SAM" id="MobiDB-lite"/>
    </source>
</evidence>
<evidence type="ECO:0000256" key="1">
    <source>
        <dbReference type="ARBA" id="ARBA00004651"/>
    </source>
</evidence>
<comment type="caution">
    <text evidence="8">The sequence shown here is derived from an EMBL/GenBank/DDBJ whole genome shotgun (WGS) entry which is preliminary data.</text>
</comment>
<gene>
    <name evidence="8" type="ORF">LY71_10737</name>
</gene>
<comment type="subcellular location">
    <subcellularLocation>
        <location evidence="1">Cell membrane</location>
        <topology evidence="1">Multi-pass membrane protein</topology>
    </subcellularLocation>
</comment>
<organism evidence="8 9">
    <name type="scientific">Geodermatophilus tzadiensis</name>
    <dbReference type="NCBI Taxonomy" id="1137988"/>
    <lineage>
        <taxon>Bacteria</taxon>
        <taxon>Bacillati</taxon>
        <taxon>Actinomycetota</taxon>
        <taxon>Actinomycetes</taxon>
        <taxon>Geodermatophilales</taxon>
        <taxon>Geodermatophilaceae</taxon>
        <taxon>Geodermatophilus</taxon>
    </lineage>
</organism>
<dbReference type="GO" id="GO:0005886">
    <property type="term" value="C:plasma membrane"/>
    <property type="evidence" value="ECO:0007669"/>
    <property type="project" value="UniProtKB-SubCell"/>
</dbReference>
<dbReference type="AlphaFoldDB" id="A0A2T0TTG3"/>
<evidence type="ECO:0000313" key="9">
    <source>
        <dbReference type="Proteomes" id="UP000239210"/>
    </source>
</evidence>
<dbReference type="InterPro" id="IPR032808">
    <property type="entry name" value="DoxX"/>
</dbReference>
<evidence type="ECO:0000256" key="4">
    <source>
        <dbReference type="ARBA" id="ARBA00022692"/>
    </source>
</evidence>
<dbReference type="RefSeq" id="WP_106277297.1">
    <property type="nucleotide sequence ID" value="NZ_PVTG01000007.1"/>
</dbReference>
<evidence type="ECO:0000256" key="2">
    <source>
        <dbReference type="ARBA" id="ARBA00006679"/>
    </source>
</evidence>
<keyword evidence="5" id="KW-1133">Transmembrane helix</keyword>
<dbReference type="PANTHER" id="PTHR33452:SF1">
    <property type="entry name" value="INNER MEMBRANE PROTEIN YPHA-RELATED"/>
    <property type="match status" value="1"/>
</dbReference>
<evidence type="ECO:0000313" key="8">
    <source>
        <dbReference type="EMBL" id="PRY48955.1"/>
    </source>
</evidence>
<keyword evidence="4" id="KW-0812">Transmembrane</keyword>
<name>A0A2T0TTG3_9ACTN</name>
<dbReference type="InterPro" id="IPR051907">
    <property type="entry name" value="DoxX-like_oxidoreductase"/>
</dbReference>
<dbReference type="Proteomes" id="UP000239210">
    <property type="component" value="Unassembled WGS sequence"/>
</dbReference>
<keyword evidence="6" id="KW-0472">Membrane</keyword>
<evidence type="ECO:0000256" key="5">
    <source>
        <dbReference type="ARBA" id="ARBA00022989"/>
    </source>
</evidence>
<dbReference type="PANTHER" id="PTHR33452">
    <property type="entry name" value="OXIDOREDUCTASE CATD-RELATED"/>
    <property type="match status" value="1"/>
</dbReference>
<protein>
    <submittedName>
        <fullName evidence="8">Putative oxidoreductase</fullName>
    </submittedName>
</protein>
<proteinExistence type="inferred from homology"/>
<dbReference type="OrthoDB" id="346004at2"/>
<keyword evidence="3" id="KW-1003">Cell membrane</keyword>
<evidence type="ECO:0000256" key="6">
    <source>
        <dbReference type="ARBA" id="ARBA00023136"/>
    </source>
</evidence>
<feature type="region of interest" description="Disordered" evidence="7">
    <location>
        <begin position="163"/>
        <end position="187"/>
    </location>
</feature>